<evidence type="ECO:0000256" key="5">
    <source>
        <dbReference type="ARBA" id="ARBA00022015"/>
    </source>
</evidence>
<dbReference type="GO" id="GO:0005814">
    <property type="term" value="C:centriole"/>
    <property type="evidence" value="ECO:0007669"/>
    <property type="project" value="UniProtKB-SubCell"/>
</dbReference>
<name>A0A6A7FS32_9CRUS</name>
<sequence length="172" mass="19541">MASPSDTSINEDENAITPLRIGVRCKPATLTLLYRAPGGMTRLRLMPVRGLAAYGPLALPLAQIRQRHNKYLQQVPDIRLEKLLRLLQEVSCGRELEEAARALTKEYTIDPNQDLNKLHDADLAKKKKIMDSSFSHHQVLPDDPGYKYDQRLEFDSEKVEAAGWDSSDELWE</sequence>
<keyword evidence="9" id="KW-0206">Cytoskeleton</keyword>
<dbReference type="PANTHER" id="PTHR31539:SF1">
    <property type="entry name" value="CENTROSOMAL PROTEIN OF 19 KDA"/>
    <property type="match status" value="1"/>
</dbReference>
<dbReference type="Pfam" id="PF14933">
    <property type="entry name" value="CEP19"/>
    <property type="match status" value="1"/>
</dbReference>
<protein>
    <recommendedName>
        <fullName evidence="5">Centrosomal protein of 19 kDa</fullName>
    </recommendedName>
</protein>
<reference evidence="11" key="1">
    <citation type="submission" date="2017-11" db="EMBL/GenBank/DDBJ databases">
        <title>The sensing device of the deep-sea amphipod.</title>
        <authorList>
            <person name="Kobayashi H."/>
            <person name="Nagahama T."/>
            <person name="Arai W."/>
            <person name="Sasagawa Y."/>
            <person name="Umeda M."/>
            <person name="Hayashi T."/>
            <person name="Nikaido I."/>
            <person name="Watanabe H."/>
            <person name="Oguri K."/>
            <person name="Kitazato H."/>
            <person name="Fujioka K."/>
            <person name="Kido Y."/>
            <person name="Takami H."/>
        </authorList>
    </citation>
    <scope>NUCLEOTIDE SEQUENCE</scope>
    <source>
        <tissue evidence="11">Whole body</tissue>
    </source>
</reference>
<keyword evidence="6" id="KW-0963">Cytoplasm</keyword>
<evidence type="ECO:0000256" key="3">
    <source>
        <dbReference type="ARBA" id="ARBA00004186"/>
    </source>
</evidence>
<dbReference type="GO" id="GO:0036064">
    <property type="term" value="C:ciliary basal body"/>
    <property type="evidence" value="ECO:0007669"/>
    <property type="project" value="TreeGrafter"/>
</dbReference>
<evidence type="ECO:0000256" key="8">
    <source>
        <dbReference type="ARBA" id="ARBA00023069"/>
    </source>
</evidence>
<accession>A0A6A7FS32</accession>
<evidence type="ECO:0000313" key="11">
    <source>
        <dbReference type="EMBL" id="LAC21406.1"/>
    </source>
</evidence>
<dbReference type="PANTHER" id="PTHR31539">
    <property type="entry name" value="CENTROSOMAL PROTEIN OF 19K CEP19"/>
    <property type="match status" value="1"/>
</dbReference>
<proteinExistence type="evidence at transcript level"/>
<keyword evidence="10" id="KW-0966">Cell projection</keyword>
<evidence type="ECO:0000256" key="1">
    <source>
        <dbReference type="ARBA" id="ARBA00004114"/>
    </source>
</evidence>
<comment type="subcellular location">
    <subcellularLocation>
        <location evidence="2">Cytoplasm</location>
        <location evidence="2">Cytoskeleton</location>
        <location evidence="2">Cilium basal body</location>
    </subcellularLocation>
    <subcellularLocation>
        <location evidence="1">Cytoplasm</location>
        <location evidence="1">Cytoskeleton</location>
        <location evidence="1">Microtubule organizing center</location>
        <location evidence="1">Centrosome</location>
        <location evidence="1">Centriole</location>
    </subcellularLocation>
    <subcellularLocation>
        <location evidence="3">Cytoplasm</location>
        <location evidence="3">Cytoskeleton</location>
        <location evidence="3">Spindle</location>
    </subcellularLocation>
</comment>
<evidence type="ECO:0000256" key="6">
    <source>
        <dbReference type="ARBA" id="ARBA00022490"/>
    </source>
</evidence>
<comment type="similarity">
    <text evidence="4">Belongs to the CEP19 family.</text>
</comment>
<evidence type="ECO:0000256" key="7">
    <source>
        <dbReference type="ARBA" id="ARBA00022794"/>
    </source>
</evidence>
<dbReference type="EMBL" id="IACT01002106">
    <property type="protein sequence ID" value="LAC21406.1"/>
    <property type="molecule type" value="mRNA"/>
</dbReference>
<organism evidence="11">
    <name type="scientific">Hirondellea gigas</name>
    <dbReference type="NCBI Taxonomy" id="1518452"/>
    <lineage>
        <taxon>Eukaryota</taxon>
        <taxon>Metazoa</taxon>
        <taxon>Ecdysozoa</taxon>
        <taxon>Arthropoda</taxon>
        <taxon>Crustacea</taxon>
        <taxon>Multicrustacea</taxon>
        <taxon>Malacostraca</taxon>
        <taxon>Eumalacostraca</taxon>
        <taxon>Peracarida</taxon>
        <taxon>Amphipoda</taxon>
        <taxon>Amphilochidea</taxon>
        <taxon>Lysianassida</taxon>
        <taxon>Lysianassidira</taxon>
        <taxon>Lysianassoidea</taxon>
        <taxon>Lysianassidae</taxon>
        <taxon>Hirondellea</taxon>
    </lineage>
</organism>
<dbReference type="InterPro" id="IPR029412">
    <property type="entry name" value="CEP19"/>
</dbReference>
<evidence type="ECO:0000256" key="4">
    <source>
        <dbReference type="ARBA" id="ARBA00009371"/>
    </source>
</evidence>
<dbReference type="GO" id="GO:0097712">
    <property type="term" value="P:vesicle targeting, trans-Golgi to periciliary membrane compartment"/>
    <property type="evidence" value="ECO:0007669"/>
    <property type="project" value="TreeGrafter"/>
</dbReference>
<keyword evidence="8" id="KW-0969">Cilium</keyword>
<evidence type="ECO:0000256" key="10">
    <source>
        <dbReference type="ARBA" id="ARBA00023273"/>
    </source>
</evidence>
<evidence type="ECO:0000256" key="9">
    <source>
        <dbReference type="ARBA" id="ARBA00023212"/>
    </source>
</evidence>
<dbReference type="AlphaFoldDB" id="A0A6A7FS32"/>
<dbReference type="GO" id="GO:0000922">
    <property type="term" value="C:spindle pole"/>
    <property type="evidence" value="ECO:0007669"/>
    <property type="project" value="TreeGrafter"/>
</dbReference>
<dbReference type="GO" id="GO:0034454">
    <property type="term" value="P:microtubule anchoring at centrosome"/>
    <property type="evidence" value="ECO:0007669"/>
    <property type="project" value="TreeGrafter"/>
</dbReference>
<keyword evidence="7" id="KW-0970">Cilium biogenesis/degradation</keyword>
<evidence type="ECO:0000256" key="2">
    <source>
        <dbReference type="ARBA" id="ARBA00004120"/>
    </source>
</evidence>